<dbReference type="PROSITE" id="PS01067">
    <property type="entry name" value="SECE_SEC61G"/>
    <property type="match status" value="1"/>
</dbReference>
<evidence type="ECO:0000256" key="7">
    <source>
        <dbReference type="ARBA" id="ARBA00023010"/>
    </source>
</evidence>
<keyword evidence="2 9" id="KW-0813">Transport</keyword>
<dbReference type="Pfam" id="PF00584">
    <property type="entry name" value="SecE"/>
    <property type="match status" value="1"/>
</dbReference>
<evidence type="ECO:0000256" key="3">
    <source>
        <dbReference type="ARBA" id="ARBA00022475"/>
    </source>
</evidence>
<keyword evidence="5 9" id="KW-0653">Protein transport</keyword>
<evidence type="ECO:0000256" key="2">
    <source>
        <dbReference type="ARBA" id="ARBA00022448"/>
    </source>
</evidence>
<comment type="similarity">
    <text evidence="9">Belongs to the SecE/SEC61-gamma family.</text>
</comment>
<keyword evidence="8 9" id="KW-0472">Membrane</keyword>
<evidence type="ECO:0000256" key="9">
    <source>
        <dbReference type="HAMAP-Rule" id="MF_00422"/>
    </source>
</evidence>
<proteinExistence type="inferred from homology"/>
<feature type="transmembrane region" description="Helical" evidence="9">
    <location>
        <begin position="187"/>
        <end position="214"/>
    </location>
</feature>
<evidence type="ECO:0000313" key="11">
    <source>
        <dbReference type="EMBL" id="RFT42306.1"/>
    </source>
</evidence>
<feature type="compositionally biased region" description="Basic residues" evidence="10">
    <location>
        <begin position="100"/>
        <end position="109"/>
    </location>
</feature>
<comment type="subcellular location">
    <subcellularLocation>
        <location evidence="9">Cell membrane</location>
        <topology evidence="9">Single-pass membrane protein</topology>
    </subcellularLocation>
    <subcellularLocation>
        <location evidence="1">Membrane</location>
    </subcellularLocation>
</comment>
<keyword evidence="4 9" id="KW-0812">Transmembrane</keyword>
<dbReference type="EMBL" id="NOWI01000010">
    <property type="protein sequence ID" value="RFT42306.1"/>
    <property type="molecule type" value="Genomic_DNA"/>
</dbReference>
<name>A0A3E2DA72_9ACTN</name>
<comment type="subunit">
    <text evidence="9">Component of the Sec protein translocase complex. Heterotrimer consisting of SecY, SecE and SecG subunits. The heterotrimers can form oligomers, although 1 heterotrimer is thought to be able to translocate proteins. Interacts with the ribosome. Interacts with SecDF, and other proteins may be involved. Interacts with SecA.</text>
</comment>
<dbReference type="InterPro" id="IPR005807">
    <property type="entry name" value="SecE_bac"/>
</dbReference>
<dbReference type="InterPro" id="IPR038379">
    <property type="entry name" value="SecE_sf"/>
</dbReference>
<protein>
    <recommendedName>
        <fullName evidence="9">Protein translocase subunit SecE</fullName>
    </recommendedName>
</protein>
<dbReference type="GO" id="GO:0006605">
    <property type="term" value="P:protein targeting"/>
    <property type="evidence" value="ECO:0007669"/>
    <property type="project" value="UniProtKB-UniRule"/>
</dbReference>
<dbReference type="GO" id="GO:0043952">
    <property type="term" value="P:protein transport by the Sec complex"/>
    <property type="evidence" value="ECO:0007669"/>
    <property type="project" value="UniProtKB-UniRule"/>
</dbReference>
<comment type="function">
    <text evidence="9">Essential subunit of the Sec protein translocation channel SecYEG. Clamps together the 2 halves of SecY. May contact the channel plug during translocation.</text>
</comment>
<evidence type="ECO:0000256" key="5">
    <source>
        <dbReference type="ARBA" id="ARBA00022927"/>
    </source>
</evidence>
<dbReference type="PANTHER" id="PTHR33910">
    <property type="entry name" value="PROTEIN TRANSLOCASE SUBUNIT SECE"/>
    <property type="match status" value="1"/>
</dbReference>
<reference evidence="11 12" key="1">
    <citation type="submission" date="2017-07" db="EMBL/GenBank/DDBJ databases">
        <authorList>
            <person name="Sun Z.S."/>
            <person name="Albrecht U."/>
            <person name="Echele G."/>
            <person name="Lee C.C."/>
        </authorList>
    </citation>
    <scope>NUCLEOTIDE SEQUENCE [LARGE SCALE GENOMIC DNA]</scope>
    <source>
        <strain evidence="11 12">P16-029</strain>
    </source>
</reference>
<dbReference type="GO" id="GO:0005886">
    <property type="term" value="C:plasma membrane"/>
    <property type="evidence" value="ECO:0007669"/>
    <property type="project" value="UniProtKB-SubCell"/>
</dbReference>
<dbReference type="Gene3D" id="1.20.5.1030">
    <property type="entry name" value="Preprotein translocase secy subunit"/>
    <property type="match status" value="1"/>
</dbReference>
<dbReference type="Proteomes" id="UP000259211">
    <property type="component" value="Unassembled WGS sequence"/>
</dbReference>
<dbReference type="GO" id="GO:0008320">
    <property type="term" value="F:protein transmembrane transporter activity"/>
    <property type="evidence" value="ECO:0007669"/>
    <property type="project" value="UniProtKB-UniRule"/>
</dbReference>
<feature type="region of interest" description="Disordered" evidence="10">
    <location>
        <begin position="1"/>
        <end position="161"/>
    </location>
</feature>
<sequence length="219" mass="23714">MTDEKRNLSDGDDPSVEGELSPRGEDLTSRNLTEAEEYDVVDPEAEELTTPDDVVDKTPDKADPEDMVVDDPEQLEEAEKAAVSARSSRPVRKKDAAGKPARHGKPVRKGAKEVDAVDGKPAAASAAKPAGPGPKRELTKAPVRKQSSKQKAAEQGSHRTGPVTFTKQSVAELRKVKWPTGDELGQYFLVVLVFVLLIIAYVSGLDVLFGWIIIKLFGN</sequence>
<feature type="compositionally biased region" description="Acidic residues" evidence="10">
    <location>
        <begin position="34"/>
        <end position="50"/>
    </location>
</feature>
<evidence type="ECO:0000256" key="6">
    <source>
        <dbReference type="ARBA" id="ARBA00022989"/>
    </source>
</evidence>
<dbReference type="InterPro" id="IPR001901">
    <property type="entry name" value="Translocase_SecE/Sec61-g"/>
</dbReference>
<dbReference type="GO" id="GO:0009306">
    <property type="term" value="P:protein secretion"/>
    <property type="evidence" value="ECO:0007669"/>
    <property type="project" value="UniProtKB-UniRule"/>
</dbReference>
<dbReference type="PANTHER" id="PTHR33910:SF1">
    <property type="entry name" value="PROTEIN TRANSLOCASE SUBUNIT SECE"/>
    <property type="match status" value="1"/>
</dbReference>
<evidence type="ECO:0000256" key="8">
    <source>
        <dbReference type="ARBA" id="ARBA00023136"/>
    </source>
</evidence>
<evidence type="ECO:0000256" key="4">
    <source>
        <dbReference type="ARBA" id="ARBA00022692"/>
    </source>
</evidence>
<dbReference type="AlphaFoldDB" id="A0A3E2DA72"/>
<comment type="caution">
    <text evidence="11">The sequence shown here is derived from an EMBL/GenBank/DDBJ whole genome shotgun (WGS) entry which is preliminary data.</text>
</comment>
<evidence type="ECO:0000313" key="12">
    <source>
        <dbReference type="Proteomes" id="UP000259211"/>
    </source>
</evidence>
<feature type="compositionally biased region" description="Acidic residues" evidence="10">
    <location>
        <begin position="65"/>
        <end position="76"/>
    </location>
</feature>
<dbReference type="HAMAP" id="MF_00422">
    <property type="entry name" value="SecE"/>
    <property type="match status" value="1"/>
</dbReference>
<feature type="compositionally biased region" description="Low complexity" evidence="10">
    <location>
        <begin position="119"/>
        <end position="130"/>
    </location>
</feature>
<evidence type="ECO:0000256" key="10">
    <source>
        <dbReference type="SAM" id="MobiDB-lite"/>
    </source>
</evidence>
<dbReference type="GO" id="GO:0065002">
    <property type="term" value="P:intracellular protein transmembrane transport"/>
    <property type="evidence" value="ECO:0007669"/>
    <property type="project" value="UniProtKB-UniRule"/>
</dbReference>
<gene>
    <name evidence="9 11" type="primary">secE</name>
    <name evidence="11" type="ORF">CHT91_10970</name>
</gene>
<accession>A0A3E2DA72</accession>
<keyword evidence="3 9" id="KW-1003">Cell membrane</keyword>
<dbReference type="RefSeq" id="WP_065673163.1">
    <property type="nucleotide sequence ID" value="NZ_JAQDJS010000002.1"/>
</dbReference>
<evidence type="ECO:0000256" key="1">
    <source>
        <dbReference type="ARBA" id="ARBA00004370"/>
    </source>
</evidence>
<feature type="compositionally biased region" description="Basic and acidic residues" evidence="10">
    <location>
        <begin position="54"/>
        <end position="64"/>
    </location>
</feature>
<dbReference type="NCBIfam" id="TIGR00964">
    <property type="entry name" value="secE_bact"/>
    <property type="match status" value="1"/>
</dbReference>
<organism evidence="11 12">
    <name type="scientific">Cutibacterium avidum</name>
    <dbReference type="NCBI Taxonomy" id="33010"/>
    <lineage>
        <taxon>Bacteria</taxon>
        <taxon>Bacillati</taxon>
        <taxon>Actinomycetota</taxon>
        <taxon>Actinomycetes</taxon>
        <taxon>Propionibacteriales</taxon>
        <taxon>Propionibacteriaceae</taxon>
        <taxon>Cutibacterium</taxon>
    </lineage>
</organism>
<keyword evidence="6 9" id="KW-1133">Transmembrane helix</keyword>
<keyword evidence="7 9" id="KW-0811">Translocation</keyword>